<evidence type="ECO:0000256" key="1">
    <source>
        <dbReference type="ARBA" id="ARBA00004141"/>
    </source>
</evidence>
<evidence type="ECO:0000313" key="8">
    <source>
        <dbReference type="EMBL" id="KAK2958099.1"/>
    </source>
</evidence>
<feature type="transmembrane region" description="Helical" evidence="6">
    <location>
        <begin position="204"/>
        <end position="225"/>
    </location>
</feature>
<evidence type="ECO:0000256" key="5">
    <source>
        <dbReference type="SAM" id="MobiDB-lite"/>
    </source>
</evidence>
<feature type="compositionally biased region" description="Polar residues" evidence="5">
    <location>
        <begin position="485"/>
        <end position="511"/>
    </location>
</feature>
<feature type="transmembrane region" description="Helical" evidence="6">
    <location>
        <begin position="371"/>
        <end position="394"/>
    </location>
</feature>
<feature type="transmembrane region" description="Helical" evidence="6">
    <location>
        <begin position="141"/>
        <end position="162"/>
    </location>
</feature>
<evidence type="ECO:0000313" key="9">
    <source>
        <dbReference type="Proteomes" id="UP001281761"/>
    </source>
</evidence>
<dbReference type="EMBL" id="JARBJD010000041">
    <property type="protein sequence ID" value="KAK2958099.1"/>
    <property type="molecule type" value="Genomic_DNA"/>
</dbReference>
<comment type="caution">
    <text evidence="8">The sequence shown here is derived from an EMBL/GenBank/DDBJ whole genome shotgun (WGS) entry which is preliminary data.</text>
</comment>
<name>A0ABQ9Y313_9EUKA</name>
<comment type="subcellular location">
    <subcellularLocation>
        <location evidence="1">Membrane</location>
        <topology evidence="1">Multi-pass membrane protein</topology>
    </subcellularLocation>
</comment>
<dbReference type="Pfam" id="PF01490">
    <property type="entry name" value="Aa_trans"/>
    <property type="match status" value="1"/>
</dbReference>
<gene>
    <name evidence="8" type="ORF">BLNAU_7026</name>
</gene>
<sequence length="694" mass="76957">MRTPPPSDPVIAVVPKSKSRKKESTYLTGSMNLVNTVIGAGTLGLPFAFAKAGLVPAIIMFFAMGLLSYLTFYYSMYMADVTMLYSFGDIAARLYGSYGILLVAGTVFVKCFCVLWSYSVLSGDFISSFLRAFGVPADSFFLNRWFIALLLGFFILQPLSWFRRIESLSFFNTFGVFIMIYAVVVVIIRFFWQQIPVVHGPPEAVHPSLTIIQCFSTLSFAFGCHQSIPILQGEVKQKSFPLMIKVSITGYSIVAAIYFFCALFGYLQFTDKFFDPNQTSPGNILNMFGDGDILALLARIGVLIDVVFSYPLLMVPTRSSLFSIIRVVYDLIKKDKSTPASKLYANGNAPQLIPRHWKEIKIGCGLTKHHLATGFTGSMITVFTTLLSCFLYQVALVFDINGSTAGCAVAFVIPPLLYIRCKTRPDIAVNLDRKRVIMNIPPGQPIPGEEPEEEWEEYESEEEVTDHDFSEDGEEYFDKRPSANGPPSDQPSSEQPANEVQESNDVPNPTQDPEPEPRPKKTKKVKVTRRRRVVHQLAAPKRVHQIDVDGPIGGTSHNDGVMPTQSRMGLLAAQSPAITPQPGYGYATSPSPDATNFTVEMVEAPAYEPTADSTDASSFAGLSGRDSAAGIEPSPSIQGTEQYRSKAQPFYLPDNPADDDMYQKPIRKYLVKHKNQNRRLSLHISSWFLVLYSG</sequence>
<accession>A0ABQ9Y313</accession>
<dbReference type="PANTHER" id="PTHR22950">
    <property type="entry name" value="AMINO ACID TRANSPORTER"/>
    <property type="match status" value="1"/>
</dbReference>
<dbReference type="Gene3D" id="1.20.1740.10">
    <property type="entry name" value="Amino acid/polyamine transporter I"/>
    <property type="match status" value="1"/>
</dbReference>
<feature type="transmembrane region" description="Helical" evidence="6">
    <location>
        <begin position="246"/>
        <end position="267"/>
    </location>
</feature>
<keyword evidence="3 6" id="KW-1133">Transmembrane helix</keyword>
<feature type="domain" description="Amino acid transporter transmembrane" evidence="7">
    <location>
        <begin position="23"/>
        <end position="425"/>
    </location>
</feature>
<dbReference type="PANTHER" id="PTHR22950:SF702">
    <property type="entry name" value="AMINO ACID TRANSPORTER PROTEIN"/>
    <property type="match status" value="1"/>
</dbReference>
<feature type="transmembrane region" description="Helical" evidence="6">
    <location>
        <begin position="400"/>
        <end position="419"/>
    </location>
</feature>
<dbReference type="InterPro" id="IPR013057">
    <property type="entry name" value="AA_transpt_TM"/>
</dbReference>
<feature type="compositionally biased region" description="Basic residues" evidence="5">
    <location>
        <begin position="520"/>
        <end position="531"/>
    </location>
</feature>
<protein>
    <submittedName>
        <fullName evidence="8">Transmembrane amino acid transporter</fullName>
    </submittedName>
</protein>
<feature type="region of interest" description="Disordered" evidence="5">
    <location>
        <begin position="624"/>
        <end position="643"/>
    </location>
</feature>
<feature type="transmembrane region" description="Helical" evidence="6">
    <location>
        <begin position="54"/>
        <end position="74"/>
    </location>
</feature>
<dbReference type="Proteomes" id="UP001281761">
    <property type="component" value="Unassembled WGS sequence"/>
</dbReference>
<evidence type="ECO:0000256" key="2">
    <source>
        <dbReference type="ARBA" id="ARBA00022692"/>
    </source>
</evidence>
<feature type="transmembrane region" description="Helical" evidence="6">
    <location>
        <begin position="26"/>
        <end position="48"/>
    </location>
</feature>
<feature type="transmembrane region" description="Helical" evidence="6">
    <location>
        <begin position="293"/>
        <end position="313"/>
    </location>
</feature>
<evidence type="ECO:0000256" key="3">
    <source>
        <dbReference type="ARBA" id="ARBA00022989"/>
    </source>
</evidence>
<keyword evidence="2 6" id="KW-0812">Transmembrane</keyword>
<evidence type="ECO:0000259" key="7">
    <source>
        <dbReference type="Pfam" id="PF01490"/>
    </source>
</evidence>
<feature type="compositionally biased region" description="Basic and acidic residues" evidence="5">
    <location>
        <begin position="466"/>
        <end position="481"/>
    </location>
</feature>
<proteinExistence type="predicted"/>
<evidence type="ECO:0000256" key="4">
    <source>
        <dbReference type="ARBA" id="ARBA00023136"/>
    </source>
</evidence>
<organism evidence="8 9">
    <name type="scientific">Blattamonas nauphoetae</name>
    <dbReference type="NCBI Taxonomy" id="2049346"/>
    <lineage>
        <taxon>Eukaryota</taxon>
        <taxon>Metamonada</taxon>
        <taxon>Preaxostyla</taxon>
        <taxon>Oxymonadida</taxon>
        <taxon>Blattamonas</taxon>
    </lineage>
</organism>
<keyword evidence="9" id="KW-1185">Reference proteome</keyword>
<reference evidence="8 9" key="1">
    <citation type="journal article" date="2022" name="bioRxiv">
        <title>Genomics of Preaxostyla Flagellates Illuminates Evolutionary Transitions and the Path Towards Mitochondrial Loss.</title>
        <authorList>
            <person name="Novak L.V.F."/>
            <person name="Treitli S.C."/>
            <person name="Pyrih J."/>
            <person name="Halakuc P."/>
            <person name="Pipaliya S.V."/>
            <person name="Vacek V."/>
            <person name="Brzon O."/>
            <person name="Soukal P."/>
            <person name="Eme L."/>
            <person name="Dacks J.B."/>
            <person name="Karnkowska A."/>
            <person name="Elias M."/>
            <person name="Hampl V."/>
        </authorList>
    </citation>
    <scope>NUCLEOTIDE SEQUENCE [LARGE SCALE GENOMIC DNA]</scope>
    <source>
        <strain evidence="8">NAU3</strain>
        <tissue evidence="8">Gut</tissue>
    </source>
</reference>
<feature type="region of interest" description="Disordered" evidence="5">
    <location>
        <begin position="438"/>
        <end position="531"/>
    </location>
</feature>
<feature type="transmembrane region" description="Helical" evidence="6">
    <location>
        <begin position="95"/>
        <end position="121"/>
    </location>
</feature>
<feature type="compositionally biased region" description="Acidic residues" evidence="5">
    <location>
        <begin position="449"/>
        <end position="465"/>
    </location>
</feature>
<evidence type="ECO:0000256" key="6">
    <source>
        <dbReference type="SAM" id="Phobius"/>
    </source>
</evidence>
<keyword evidence="4 6" id="KW-0472">Membrane</keyword>
<feature type="transmembrane region" description="Helical" evidence="6">
    <location>
        <begin position="174"/>
        <end position="192"/>
    </location>
</feature>